<organism evidence="2 3">
    <name type="scientific">Rhizodiscina lignyota</name>
    <dbReference type="NCBI Taxonomy" id="1504668"/>
    <lineage>
        <taxon>Eukaryota</taxon>
        <taxon>Fungi</taxon>
        <taxon>Dikarya</taxon>
        <taxon>Ascomycota</taxon>
        <taxon>Pezizomycotina</taxon>
        <taxon>Dothideomycetes</taxon>
        <taxon>Pleosporomycetidae</taxon>
        <taxon>Aulographales</taxon>
        <taxon>Rhizodiscinaceae</taxon>
        <taxon>Rhizodiscina</taxon>
    </lineage>
</organism>
<reference evidence="2" key="1">
    <citation type="journal article" date="2020" name="Stud. Mycol.">
        <title>101 Dothideomycetes genomes: a test case for predicting lifestyles and emergence of pathogens.</title>
        <authorList>
            <person name="Haridas S."/>
            <person name="Albert R."/>
            <person name="Binder M."/>
            <person name="Bloem J."/>
            <person name="Labutti K."/>
            <person name="Salamov A."/>
            <person name="Andreopoulos B."/>
            <person name="Baker S."/>
            <person name="Barry K."/>
            <person name="Bills G."/>
            <person name="Bluhm B."/>
            <person name="Cannon C."/>
            <person name="Castanera R."/>
            <person name="Culley D."/>
            <person name="Daum C."/>
            <person name="Ezra D."/>
            <person name="Gonzalez J."/>
            <person name="Henrissat B."/>
            <person name="Kuo A."/>
            <person name="Liang C."/>
            <person name="Lipzen A."/>
            <person name="Lutzoni F."/>
            <person name="Magnuson J."/>
            <person name="Mondo S."/>
            <person name="Nolan M."/>
            <person name="Ohm R."/>
            <person name="Pangilinan J."/>
            <person name="Park H.-J."/>
            <person name="Ramirez L."/>
            <person name="Alfaro M."/>
            <person name="Sun H."/>
            <person name="Tritt A."/>
            <person name="Yoshinaga Y."/>
            <person name="Zwiers L.-H."/>
            <person name="Turgeon B."/>
            <person name="Goodwin S."/>
            <person name="Spatafora J."/>
            <person name="Crous P."/>
            <person name="Grigoriev I."/>
        </authorList>
    </citation>
    <scope>NUCLEOTIDE SEQUENCE</scope>
    <source>
        <strain evidence="2">CBS 133067</strain>
    </source>
</reference>
<accession>A0A9P4IS19</accession>
<name>A0A9P4IS19_9PEZI</name>
<evidence type="ECO:0000313" key="3">
    <source>
        <dbReference type="Proteomes" id="UP000799772"/>
    </source>
</evidence>
<dbReference type="EMBL" id="ML978122">
    <property type="protein sequence ID" value="KAF2103231.1"/>
    <property type="molecule type" value="Genomic_DNA"/>
</dbReference>
<dbReference type="Proteomes" id="UP000799772">
    <property type="component" value="Unassembled WGS sequence"/>
</dbReference>
<feature type="compositionally biased region" description="Polar residues" evidence="1">
    <location>
        <begin position="64"/>
        <end position="78"/>
    </location>
</feature>
<feature type="region of interest" description="Disordered" evidence="1">
    <location>
        <begin position="64"/>
        <end position="93"/>
    </location>
</feature>
<dbReference type="AlphaFoldDB" id="A0A9P4IS19"/>
<feature type="compositionally biased region" description="Basic and acidic residues" evidence="1">
    <location>
        <begin position="79"/>
        <end position="93"/>
    </location>
</feature>
<evidence type="ECO:0000313" key="2">
    <source>
        <dbReference type="EMBL" id="KAF2103231.1"/>
    </source>
</evidence>
<dbReference type="OrthoDB" id="3788792at2759"/>
<protein>
    <submittedName>
        <fullName evidence="2">Uncharacterized protein</fullName>
    </submittedName>
</protein>
<gene>
    <name evidence="2" type="ORF">NA57DRAFT_52758</name>
</gene>
<proteinExistence type="predicted"/>
<comment type="caution">
    <text evidence="2">The sequence shown here is derived from an EMBL/GenBank/DDBJ whole genome shotgun (WGS) entry which is preliminary data.</text>
</comment>
<sequence length="558" mass="62341">MEKREGFVIIRRLAFDKLRQHCETCTHFDGSSQFPVAILDDNFLADYQHFTDNTLQQLEDILNSSQKSQQHEPNPTKAQHTEPEEGGERGDSREVRRFMKNFPGPNVWHERQKELELDPATEYEKIVRKFITDVSHTQDAQEQQRQSGNELVLLGQRLARVTASRNDAFASFRALLLLSYCAFLKTTGVTDGEIVQLISTSAELKFRPWSLVRGAECVNRCITALVTAGWTIFRATELFLINSLSPSDLSRIASDANYRSLLDHLIQETKSYKDGNWNCLSPRYTIPGLLWEMLASSSRAANLPSLKQVYAALGYGREVPRESIFTVQAAQTERSYVFIDYDSITSKQRAQSTRRIMRTEQMNNSGFATHDVRAAKRRRIWQASSELEPDPVPLSGTGLVQINGIAPPHGTDGRNADAVALGESSNLPPTIRQGMPWNDSISAQSAVAFAQGLPPIDTLTPPTRQFATLPGTFAGITSHAGQAYSSGIAIPPASKETNVAQLQLSHSRRLPVCDLLNTTEKTNELAMIPEQPIFALTGFMDFNQVGFELDDFEFLDQL</sequence>
<keyword evidence="3" id="KW-1185">Reference proteome</keyword>
<evidence type="ECO:0000256" key="1">
    <source>
        <dbReference type="SAM" id="MobiDB-lite"/>
    </source>
</evidence>